<dbReference type="Proteomes" id="UP000253517">
    <property type="component" value="Unassembled WGS sequence"/>
</dbReference>
<evidence type="ECO:0000313" key="2">
    <source>
        <dbReference type="EMBL" id="RCX00418.1"/>
    </source>
</evidence>
<dbReference type="InterPro" id="IPR050708">
    <property type="entry name" value="T6SS_VgrG/RHS"/>
</dbReference>
<protein>
    <submittedName>
        <fullName evidence="2">RHS repeat-associated protein</fullName>
    </submittedName>
</protein>
<dbReference type="EMBL" id="QPJS01000021">
    <property type="protein sequence ID" value="RCX00418.1"/>
    <property type="molecule type" value="Genomic_DNA"/>
</dbReference>
<feature type="compositionally biased region" description="Polar residues" evidence="1">
    <location>
        <begin position="155"/>
        <end position="168"/>
    </location>
</feature>
<name>A0A368ZVT7_9FLAO</name>
<reference evidence="2 3" key="1">
    <citation type="submission" date="2018-07" db="EMBL/GenBank/DDBJ databases">
        <title>Genomic Encyclopedia of Type Strains, Phase IV (KMG-IV): sequencing the most valuable type-strain genomes for metagenomic binning, comparative biology and taxonomic classification.</title>
        <authorList>
            <person name="Goeker M."/>
        </authorList>
    </citation>
    <scope>NUCLEOTIDE SEQUENCE [LARGE SCALE GENOMIC DNA]</scope>
    <source>
        <strain evidence="2 3">DSM 21410</strain>
    </source>
</reference>
<dbReference type="RefSeq" id="WP_317047213.1">
    <property type="nucleotide sequence ID" value="NZ_QPJS01000021.1"/>
</dbReference>
<feature type="region of interest" description="Disordered" evidence="1">
    <location>
        <begin position="141"/>
        <end position="176"/>
    </location>
</feature>
<sequence>MTDGAGVPYQYFHYSPWGESLISQTRTPNSTGFSTPYCFNAKEFDSESGLFYYGARYYHPVVSQWLSVDPLYYHPNQVDKSPYAYTWNNPVNLVDPDGRCPDCPYASTANEGDIANPHGQQEYVFLNGEWIGVGGEIDEVTVTPSGNRADDPSPRASSSGAQSETGVRTLSKHERTMQNPIVKAVHRAHGDFLRGIAQLTTHVTGQLGTGVSAVGYGAAFIPGAQLIAGGLIAIGNTLSTVSSLGAAALDYSEGNNTGAVLNTANALIPGAANKFIDRNVARGIIGTQGGNILKGGNNARSGVADYLINR</sequence>
<dbReference type="Gene3D" id="2.180.10.10">
    <property type="entry name" value="RHS repeat-associated core"/>
    <property type="match status" value="1"/>
</dbReference>
<dbReference type="InterPro" id="IPR022385">
    <property type="entry name" value="Rhs_assc_core"/>
</dbReference>
<comment type="caution">
    <text evidence="2">The sequence shown here is derived from an EMBL/GenBank/DDBJ whole genome shotgun (WGS) entry which is preliminary data.</text>
</comment>
<gene>
    <name evidence="2" type="ORF">DES35_1213</name>
</gene>
<evidence type="ECO:0000313" key="3">
    <source>
        <dbReference type="Proteomes" id="UP000253517"/>
    </source>
</evidence>
<organism evidence="2 3">
    <name type="scientific">Schleiferia thermophila</name>
    <dbReference type="NCBI Taxonomy" id="884107"/>
    <lineage>
        <taxon>Bacteria</taxon>
        <taxon>Pseudomonadati</taxon>
        <taxon>Bacteroidota</taxon>
        <taxon>Flavobacteriia</taxon>
        <taxon>Flavobacteriales</taxon>
        <taxon>Schleiferiaceae</taxon>
        <taxon>Schleiferia</taxon>
    </lineage>
</organism>
<dbReference type="AlphaFoldDB" id="A0A368ZVT7"/>
<accession>A0A368ZVT7</accession>
<dbReference type="NCBIfam" id="TIGR03696">
    <property type="entry name" value="Rhs_assc_core"/>
    <property type="match status" value="1"/>
</dbReference>
<proteinExistence type="predicted"/>
<evidence type="ECO:0000256" key="1">
    <source>
        <dbReference type="SAM" id="MobiDB-lite"/>
    </source>
</evidence>
<dbReference type="PANTHER" id="PTHR32305">
    <property type="match status" value="1"/>
</dbReference>
<keyword evidence="3" id="KW-1185">Reference proteome</keyword>
<dbReference type="PANTHER" id="PTHR32305:SF15">
    <property type="entry name" value="PROTEIN RHSA-RELATED"/>
    <property type="match status" value="1"/>
</dbReference>